<dbReference type="Proteomes" id="UP000646827">
    <property type="component" value="Unassembled WGS sequence"/>
</dbReference>
<dbReference type="AlphaFoldDB" id="A0A8H7VH35"/>
<accession>A0A8H7VH35</accession>
<feature type="compositionally biased region" description="Basic and acidic residues" evidence="1">
    <location>
        <begin position="84"/>
        <end position="105"/>
    </location>
</feature>
<comment type="caution">
    <text evidence="2">The sequence shown here is derived from an EMBL/GenBank/DDBJ whole genome shotgun (WGS) entry which is preliminary data.</text>
</comment>
<proteinExistence type="predicted"/>
<sequence>MPHSPRRRHRDLHHSDCQHHKDEKDKEDKEDSDSDNKSNKTDKSQKDKCSSKSGTQSPLRSPLRSPFISSLFSPSPSTTPSADKNQEKYLHDPIRNTKHPDHLGEFLDPIYQHQGSSICSSPDITNTGA</sequence>
<reference evidence="2 3" key="1">
    <citation type="submission" date="2020-12" db="EMBL/GenBank/DDBJ databases">
        <title>Metabolic potential, ecology and presence of endohyphal bacteria is reflected in genomic diversity of Mucoromycotina.</title>
        <authorList>
            <person name="Muszewska A."/>
            <person name="Okrasinska A."/>
            <person name="Steczkiewicz K."/>
            <person name="Drgas O."/>
            <person name="Orlowska M."/>
            <person name="Perlinska-Lenart U."/>
            <person name="Aleksandrzak-Piekarczyk T."/>
            <person name="Szatraj K."/>
            <person name="Zielenkiewicz U."/>
            <person name="Pilsyk S."/>
            <person name="Malc E."/>
            <person name="Mieczkowski P."/>
            <person name="Kruszewska J.S."/>
            <person name="Biernat P."/>
            <person name="Pawlowska J."/>
        </authorList>
    </citation>
    <scope>NUCLEOTIDE SEQUENCE [LARGE SCALE GENOMIC DNA]</scope>
    <source>
        <strain evidence="2 3">CBS 142.35</strain>
    </source>
</reference>
<feature type="compositionally biased region" description="Basic residues" evidence="1">
    <location>
        <begin position="1"/>
        <end position="12"/>
    </location>
</feature>
<evidence type="ECO:0000313" key="3">
    <source>
        <dbReference type="Proteomes" id="UP000646827"/>
    </source>
</evidence>
<evidence type="ECO:0000256" key="1">
    <source>
        <dbReference type="SAM" id="MobiDB-lite"/>
    </source>
</evidence>
<dbReference type="OrthoDB" id="2287665at2759"/>
<protein>
    <submittedName>
        <fullName evidence="2">Uncharacterized protein</fullName>
    </submittedName>
</protein>
<keyword evidence="3" id="KW-1185">Reference proteome</keyword>
<gene>
    <name evidence="2" type="ORF">INT45_006064</name>
</gene>
<evidence type="ECO:0000313" key="2">
    <source>
        <dbReference type="EMBL" id="KAG2216263.1"/>
    </source>
</evidence>
<dbReference type="EMBL" id="JAEPRB010000431">
    <property type="protein sequence ID" value="KAG2216263.1"/>
    <property type="molecule type" value="Genomic_DNA"/>
</dbReference>
<feature type="compositionally biased region" description="Low complexity" evidence="1">
    <location>
        <begin position="51"/>
        <end position="81"/>
    </location>
</feature>
<feature type="region of interest" description="Disordered" evidence="1">
    <location>
        <begin position="1"/>
        <end position="106"/>
    </location>
</feature>
<feature type="compositionally biased region" description="Basic and acidic residues" evidence="1">
    <location>
        <begin position="13"/>
        <end position="50"/>
    </location>
</feature>
<name>A0A8H7VH35_9FUNG</name>
<organism evidence="2 3">
    <name type="scientific">Circinella minor</name>
    <dbReference type="NCBI Taxonomy" id="1195481"/>
    <lineage>
        <taxon>Eukaryota</taxon>
        <taxon>Fungi</taxon>
        <taxon>Fungi incertae sedis</taxon>
        <taxon>Mucoromycota</taxon>
        <taxon>Mucoromycotina</taxon>
        <taxon>Mucoromycetes</taxon>
        <taxon>Mucorales</taxon>
        <taxon>Lichtheimiaceae</taxon>
        <taxon>Circinella</taxon>
    </lineage>
</organism>